<feature type="domain" description="TIR" evidence="7">
    <location>
        <begin position="251"/>
        <end position="387"/>
    </location>
</feature>
<dbReference type="AlphaFoldDB" id="A0A0A0U6V4"/>
<gene>
    <name evidence="8" type="primary">TIRD</name>
</gene>
<sequence length="429" mass="48053">MPVTAKQHSTTTPGQKCKFCRWFLQLISVLLMGGAITGMTLQLTWKPDNDPRIQIPPNTSLLLDIPEDGHYTYICLHHEDWGRCIQLNQIHRGNITFKITAERTTSEVHHDRSKADIGYVLSVACASPGIVLLICLILIGCICCIWRKYRACCPKNDDDVIYVIEAPPPQTASSPLIAPDVSSRVKQEEIVSEDACSNRVGHSCVVNIISQVDSSFDAGPEFIGTVDGHVKELEEKIKASSYSSEAPLKPRTYDCFIIYSREDEDIVYNKLIPFFISNNIKYCEHQEHFELGNDIFDNANTCIAQSRKVVAVLSKSFFASGYCMMDLDAARGYAASNGYSVQDFLISIKVTDFVFPTKYSDISNSTYADLSEDVTDKRKWLQIRKALTEFRLASVTMRIEMGAKYSAPKSRLTVQDLSVLNFCTTDSVV</sequence>
<keyword evidence="5 6" id="KW-0472">Membrane</keyword>
<dbReference type="GO" id="GO:0007165">
    <property type="term" value="P:signal transduction"/>
    <property type="evidence" value="ECO:0007669"/>
    <property type="project" value="InterPro"/>
</dbReference>
<evidence type="ECO:0000313" key="8">
    <source>
        <dbReference type="EMBL" id="AIW39919.1"/>
    </source>
</evidence>
<evidence type="ECO:0000256" key="6">
    <source>
        <dbReference type="SAM" id="Phobius"/>
    </source>
</evidence>
<dbReference type="InterPro" id="IPR035897">
    <property type="entry name" value="Toll_tir_struct_dom_sf"/>
</dbReference>
<keyword evidence="3" id="KW-0732">Signal</keyword>
<dbReference type="Pfam" id="PF13676">
    <property type="entry name" value="TIR_2"/>
    <property type="match status" value="1"/>
</dbReference>
<dbReference type="EMBL" id="KM288439">
    <property type="protein sequence ID" value="AIW39919.1"/>
    <property type="molecule type" value="mRNA"/>
</dbReference>
<name>A0A0A0U6V4_BRABE</name>
<dbReference type="PROSITE" id="PS50104">
    <property type="entry name" value="TIR"/>
    <property type="match status" value="1"/>
</dbReference>
<keyword evidence="2 6" id="KW-0812">Transmembrane</keyword>
<accession>A0A0A0U6V4</accession>
<dbReference type="Gene3D" id="3.40.50.10140">
    <property type="entry name" value="Toll/interleukin-1 receptor homology (TIR) domain"/>
    <property type="match status" value="1"/>
</dbReference>
<dbReference type="SUPFAM" id="SSF52200">
    <property type="entry name" value="Toll/Interleukin receptor TIR domain"/>
    <property type="match status" value="1"/>
</dbReference>
<evidence type="ECO:0000256" key="4">
    <source>
        <dbReference type="ARBA" id="ARBA00022989"/>
    </source>
</evidence>
<dbReference type="PANTHER" id="PTHR24365">
    <property type="entry name" value="TOLL-LIKE RECEPTOR"/>
    <property type="match status" value="1"/>
</dbReference>
<evidence type="ECO:0000259" key="7">
    <source>
        <dbReference type="PROSITE" id="PS50104"/>
    </source>
</evidence>
<dbReference type="InterPro" id="IPR000157">
    <property type="entry name" value="TIR_dom"/>
</dbReference>
<evidence type="ECO:0000256" key="1">
    <source>
        <dbReference type="ARBA" id="ARBA00004370"/>
    </source>
</evidence>
<reference evidence="8" key="1">
    <citation type="submission" date="2014-08" db="EMBL/GenBank/DDBJ databases">
        <title>Novel TIR adaptors act as negative regulators in amphioxus TLR signaling.</title>
        <authorList>
            <person name="Peng J."/>
            <person name="Xu A."/>
        </authorList>
    </citation>
    <scope>NUCLEOTIDE SEQUENCE</scope>
    <source>
        <tissue evidence="8">Intestinal</tissue>
    </source>
</reference>
<protein>
    <submittedName>
        <fullName evidence="8">TIRD</fullName>
    </submittedName>
</protein>
<evidence type="ECO:0000256" key="2">
    <source>
        <dbReference type="ARBA" id="ARBA00022692"/>
    </source>
</evidence>
<dbReference type="GO" id="GO:0038023">
    <property type="term" value="F:signaling receptor activity"/>
    <property type="evidence" value="ECO:0007669"/>
    <property type="project" value="TreeGrafter"/>
</dbReference>
<proteinExistence type="evidence at transcript level"/>
<dbReference type="GO" id="GO:0005886">
    <property type="term" value="C:plasma membrane"/>
    <property type="evidence" value="ECO:0007669"/>
    <property type="project" value="TreeGrafter"/>
</dbReference>
<organism evidence="8">
    <name type="scientific">Branchiostoma belcheri tsingtauense</name>
    <dbReference type="NCBI Taxonomy" id="155462"/>
    <lineage>
        <taxon>Eukaryota</taxon>
        <taxon>Metazoa</taxon>
        <taxon>Chordata</taxon>
        <taxon>Cephalochordata</taxon>
        <taxon>Leptocardii</taxon>
        <taxon>Amphioxiformes</taxon>
        <taxon>Branchiostomatidae</taxon>
        <taxon>Branchiostoma</taxon>
    </lineage>
</organism>
<comment type="subcellular location">
    <subcellularLocation>
        <location evidence="1">Membrane</location>
    </subcellularLocation>
</comment>
<keyword evidence="4 6" id="KW-1133">Transmembrane helix</keyword>
<feature type="transmembrane region" description="Helical" evidence="6">
    <location>
        <begin position="22"/>
        <end position="41"/>
    </location>
</feature>
<dbReference type="SMART" id="SM00255">
    <property type="entry name" value="TIR"/>
    <property type="match status" value="1"/>
</dbReference>
<evidence type="ECO:0000256" key="5">
    <source>
        <dbReference type="ARBA" id="ARBA00023136"/>
    </source>
</evidence>
<dbReference type="PANTHER" id="PTHR24365:SF541">
    <property type="entry name" value="PROTEIN TOLL-RELATED"/>
    <property type="match status" value="1"/>
</dbReference>
<evidence type="ECO:0000256" key="3">
    <source>
        <dbReference type="ARBA" id="ARBA00022729"/>
    </source>
</evidence>
<feature type="transmembrane region" description="Helical" evidence="6">
    <location>
        <begin position="117"/>
        <end position="146"/>
    </location>
</feature>